<sequence length="387" mass="43749">MSGKRETYFHAFGDYEDSGASMDEYKKQMSVMSRPSTAGKRKTVLFLMKDMPQQVEAAEGDGDDGWSDSDDDANDDFDAAQRKATARAHRKSRIEDVLGQIGRAGMRGTNMTTWTEDTGRGSTKPTAPDKYRRPTIQQMQALGRPEVAKAYNYKIPYGGGGSDDEGGSPSKSPGYPQGGGAGKGAYGAQAAHMATAASEPLIPIKSQIWKLSKDKNQWEVARLKLIDGSLLFFKDQSMQPLVKIRFWDNIIRTKPHPEDKRSFLLFWDDLKGTKQEFELRAPSEAWRDAWVQRIYQHYHRSAIMVAQLHEAEIPTRMNRWYYVDPQGETQGPHTLRDMLIWHEQGYFHPHMGVCHESGQWQRILNANMLRDASVKTRAASKAIGWTV</sequence>
<dbReference type="SMART" id="SM00444">
    <property type="entry name" value="GYF"/>
    <property type="match status" value="1"/>
</dbReference>
<feature type="compositionally biased region" description="Polar residues" evidence="1">
    <location>
        <begin position="109"/>
        <end position="125"/>
    </location>
</feature>
<feature type="compositionally biased region" description="Gly residues" evidence="1">
    <location>
        <begin position="176"/>
        <end position="185"/>
    </location>
</feature>
<dbReference type="CDD" id="cd00821">
    <property type="entry name" value="PH"/>
    <property type="match status" value="1"/>
</dbReference>
<feature type="region of interest" description="Disordered" evidence="1">
    <location>
        <begin position="108"/>
        <end position="131"/>
    </location>
</feature>
<dbReference type="AlphaFoldDB" id="A0A0G4G2B3"/>
<dbReference type="PROSITE" id="PS50829">
    <property type="entry name" value="GYF"/>
    <property type="match status" value="1"/>
</dbReference>
<organism evidence="3">
    <name type="scientific">Chromera velia CCMP2878</name>
    <dbReference type="NCBI Taxonomy" id="1169474"/>
    <lineage>
        <taxon>Eukaryota</taxon>
        <taxon>Sar</taxon>
        <taxon>Alveolata</taxon>
        <taxon>Colpodellida</taxon>
        <taxon>Chromeraceae</taxon>
        <taxon>Chromera</taxon>
    </lineage>
</organism>
<feature type="compositionally biased region" description="Acidic residues" evidence="1">
    <location>
        <begin position="58"/>
        <end position="78"/>
    </location>
</feature>
<gene>
    <name evidence="3" type="ORF">Cvel_19882</name>
</gene>
<feature type="domain" description="GYF" evidence="2">
    <location>
        <begin position="317"/>
        <end position="365"/>
    </location>
</feature>
<feature type="region of interest" description="Disordered" evidence="1">
    <location>
        <begin position="49"/>
        <end position="91"/>
    </location>
</feature>
<name>A0A0G4G2B3_9ALVE</name>
<evidence type="ECO:0000259" key="2">
    <source>
        <dbReference type="PROSITE" id="PS50829"/>
    </source>
</evidence>
<feature type="region of interest" description="Disordered" evidence="1">
    <location>
        <begin position="158"/>
        <end position="186"/>
    </location>
</feature>
<accession>A0A0G4G2B3</accession>
<dbReference type="Gene3D" id="3.30.1490.40">
    <property type="match status" value="1"/>
</dbReference>
<dbReference type="SUPFAM" id="SSF55277">
    <property type="entry name" value="GYF domain"/>
    <property type="match status" value="1"/>
</dbReference>
<protein>
    <recommendedName>
        <fullName evidence="2">GYF domain-containing protein</fullName>
    </recommendedName>
</protein>
<evidence type="ECO:0000256" key="1">
    <source>
        <dbReference type="SAM" id="MobiDB-lite"/>
    </source>
</evidence>
<dbReference type="SUPFAM" id="SSF50729">
    <property type="entry name" value="PH domain-like"/>
    <property type="match status" value="1"/>
</dbReference>
<reference evidence="3" key="1">
    <citation type="submission" date="2014-11" db="EMBL/GenBank/DDBJ databases">
        <authorList>
            <person name="Otto D Thomas"/>
            <person name="Naeem Raeece"/>
        </authorList>
    </citation>
    <scope>NUCLEOTIDE SEQUENCE</scope>
</reference>
<proteinExistence type="predicted"/>
<dbReference type="EMBL" id="CDMZ01000821">
    <property type="protein sequence ID" value="CEM22125.1"/>
    <property type="molecule type" value="Genomic_DNA"/>
</dbReference>
<evidence type="ECO:0000313" key="3">
    <source>
        <dbReference type="EMBL" id="CEM22125.1"/>
    </source>
</evidence>
<dbReference type="InterPro" id="IPR003169">
    <property type="entry name" value="GYF"/>
</dbReference>
<dbReference type="InterPro" id="IPR035445">
    <property type="entry name" value="GYF-like_dom_sf"/>
</dbReference>
<dbReference type="Pfam" id="PF02213">
    <property type="entry name" value="GYF"/>
    <property type="match status" value="1"/>
</dbReference>
<dbReference type="VEuPathDB" id="CryptoDB:Cvel_19882"/>